<protein>
    <submittedName>
        <fullName evidence="2">Uncharacterized protein</fullName>
    </submittedName>
</protein>
<sequence length="64" mass="7187">MRHLHIWLMIAIMIACFIWMMLAAMIIGKPGGDGDVNAIAIALMLASMVICGLEEDWLKNEDKR</sequence>
<feature type="transmembrane region" description="Helical" evidence="1">
    <location>
        <begin position="39"/>
        <end position="58"/>
    </location>
</feature>
<keyword evidence="1" id="KW-0812">Transmembrane</keyword>
<keyword evidence="1" id="KW-0472">Membrane</keyword>
<dbReference type="EMBL" id="BK014843">
    <property type="protein sequence ID" value="DAD78440.1"/>
    <property type="molecule type" value="Genomic_DNA"/>
</dbReference>
<reference evidence="2" key="1">
    <citation type="journal article" date="2021" name="Proc. Natl. Acad. Sci. U.S.A.">
        <title>A Catalog of Tens of Thousands of Viruses from Human Metagenomes Reveals Hidden Associations with Chronic Diseases.</title>
        <authorList>
            <person name="Tisza M.J."/>
            <person name="Buck C.B."/>
        </authorList>
    </citation>
    <scope>NUCLEOTIDE SEQUENCE</scope>
    <source>
        <strain evidence="2">Ctg5k4</strain>
    </source>
</reference>
<organism evidence="2">
    <name type="scientific">Siphoviridae sp. ctg5k4</name>
    <dbReference type="NCBI Taxonomy" id="2826418"/>
    <lineage>
        <taxon>Viruses</taxon>
        <taxon>Duplodnaviria</taxon>
        <taxon>Heunggongvirae</taxon>
        <taxon>Uroviricota</taxon>
        <taxon>Caudoviricetes</taxon>
    </lineage>
</organism>
<keyword evidence="1" id="KW-1133">Transmembrane helix</keyword>
<evidence type="ECO:0000313" key="2">
    <source>
        <dbReference type="EMBL" id="DAD78440.1"/>
    </source>
</evidence>
<accession>A0A8S5M8E5</accession>
<evidence type="ECO:0000256" key="1">
    <source>
        <dbReference type="SAM" id="Phobius"/>
    </source>
</evidence>
<feature type="transmembrane region" description="Helical" evidence="1">
    <location>
        <begin position="7"/>
        <end position="27"/>
    </location>
</feature>
<dbReference type="PROSITE" id="PS51257">
    <property type="entry name" value="PROKAR_LIPOPROTEIN"/>
    <property type="match status" value="1"/>
</dbReference>
<name>A0A8S5M8E5_9CAUD</name>
<proteinExistence type="predicted"/>